<gene>
    <name evidence="2" type="ORF">RYX45_07110</name>
</gene>
<feature type="transmembrane region" description="Helical" evidence="1">
    <location>
        <begin position="62"/>
        <end position="86"/>
    </location>
</feature>
<feature type="transmembrane region" description="Helical" evidence="1">
    <location>
        <begin position="32"/>
        <end position="50"/>
    </location>
</feature>
<organism evidence="2 3">
    <name type="scientific">Alkalihalophilus pseudofirmus</name>
    <name type="common">Bacillus pseudofirmus</name>
    <dbReference type="NCBI Taxonomy" id="79885"/>
    <lineage>
        <taxon>Bacteria</taxon>
        <taxon>Bacillati</taxon>
        <taxon>Bacillota</taxon>
        <taxon>Bacilli</taxon>
        <taxon>Bacillales</taxon>
        <taxon>Bacillaceae</taxon>
        <taxon>Alkalihalophilus</taxon>
    </lineage>
</organism>
<keyword evidence="1" id="KW-1133">Transmembrane helix</keyword>
<dbReference type="RefSeq" id="WP_323466367.1">
    <property type="nucleotide sequence ID" value="NZ_CP144224.1"/>
</dbReference>
<proteinExistence type="predicted"/>
<reference evidence="2" key="1">
    <citation type="submission" date="2023-10" db="EMBL/GenBank/DDBJ databases">
        <title>Screening of Alkalihalophilus pseudofirmusBZ-TG-HK211 and Its Alleviation of Salt Stress on Rapeseed Growth.</title>
        <authorList>
            <person name="Zhao B."/>
            <person name="Guo T."/>
        </authorList>
    </citation>
    <scope>NUCLEOTIDE SEQUENCE</scope>
    <source>
        <strain evidence="2">BZ-TG-HK211</strain>
    </source>
</reference>
<dbReference type="EMBL" id="JAWJAY010000001">
    <property type="protein sequence ID" value="MDV2884943.1"/>
    <property type="molecule type" value="Genomic_DNA"/>
</dbReference>
<keyword evidence="1" id="KW-0812">Transmembrane</keyword>
<protein>
    <submittedName>
        <fullName evidence="2">Uncharacterized protein</fullName>
    </submittedName>
</protein>
<evidence type="ECO:0000256" key="1">
    <source>
        <dbReference type="SAM" id="Phobius"/>
    </source>
</evidence>
<dbReference type="AlphaFoldDB" id="A0AAJ2NLU1"/>
<feature type="transmembrane region" description="Helical" evidence="1">
    <location>
        <begin position="7"/>
        <end position="26"/>
    </location>
</feature>
<keyword evidence="1" id="KW-0472">Membrane</keyword>
<evidence type="ECO:0000313" key="3">
    <source>
        <dbReference type="Proteomes" id="UP001285636"/>
    </source>
</evidence>
<accession>A0AAJ2NLU1</accession>
<dbReference type="Proteomes" id="UP001285636">
    <property type="component" value="Unassembled WGS sequence"/>
</dbReference>
<comment type="caution">
    <text evidence="2">The sequence shown here is derived from an EMBL/GenBank/DDBJ whole genome shotgun (WGS) entry which is preliminary data.</text>
</comment>
<name>A0AAJ2NLU1_ALKPS</name>
<evidence type="ECO:0000313" key="2">
    <source>
        <dbReference type="EMBL" id="MDV2884943.1"/>
    </source>
</evidence>
<sequence length="100" mass="10836">MRTYHFVILSLLLQATFFVLFLSGSLSYIGPVVGFTTCLLIGSVSLGAGVKAIRRAYPDSLWLTISSLGAVVSSLLIILFTLYIYLSVEGDELGPILFQS</sequence>